<evidence type="ECO:0000313" key="1">
    <source>
        <dbReference type="EMBL" id="VFJ14246.1"/>
    </source>
</evidence>
<dbReference type="GeneID" id="60511054"/>
<dbReference type="AlphaFoldDB" id="A0A484IH48"/>
<name>A0A484IH48_9ARCH</name>
<gene>
    <name evidence="1" type="ORF">NFRAN_1924</name>
</gene>
<dbReference type="KEGG" id="nfn:NFRAN_1924"/>
<keyword evidence="2" id="KW-1185">Reference proteome</keyword>
<reference evidence="1 2" key="1">
    <citation type="submission" date="2019-02" db="EMBL/GenBank/DDBJ databases">
        <authorList>
            <person name="Lehtovirta-Morley E L."/>
        </authorList>
    </citation>
    <scope>NUCLEOTIDE SEQUENCE [LARGE SCALE GENOMIC DNA]</scope>
    <source>
        <strain evidence="1">NFRAN1</strain>
    </source>
</reference>
<sequence>MNLNFSIVVVSLALLFSFVLVFTSTTNTHAQELNNTMNHQTFGNPDDMTMNDNMSMGSTFGTSEKEHDITSSVSIFQPIINAFKSMIKININDAITSAQDTVGANATTVAAFLHPEKQYIVYNIITLDSSGTIHRVLVDPGNGSVLDDKQVSFMELMKMVHGDGMMGGHDKMMGPEMGMGGMMGGHDKMMGPEMGMGGMMGGHDKMMGPEMGMGGMMGGHDKMMGPEMGMGGMMGGHDNSYGPWN</sequence>
<dbReference type="EMBL" id="LR216287">
    <property type="protein sequence ID" value="VFJ14246.1"/>
    <property type="molecule type" value="Genomic_DNA"/>
</dbReference>
<dbReference type="RefSeq" id="WP_197731159.1">
    <property type="nucleotide sequence ID" value="NZ_LR216287.1"/>
</dbReference>
<dbReference type="OrthoDB" id="12195at2157"/>
<protein>
    <recommendedName>
        <fullName evidence="3">PepSY domain-containing protein</fullName>
    </recommendedName>
</protein>
<evidence type="ECO:0000313" key="2">
    <source>
        <dbReference type="Proteomes" id="UP000294299"/>
    </source>
</evidence>
<dbReference type="Proteomes" id="UP000294299">
    <property type="component" value="Chromosome NFRAN"/>
</dbReference>
<organism evidence="1 2">
    <name type="scientific">Candidatus Nitrosocosmicus franklandianus</name>
    <dbReference type="NCBI Taxonomy" id="1798806"/>
    <lineage>
        <taxon>Archaea</taxon>
        <taxon>Nitrososphaerota</taxon>
        <taxon>Nitrososphaeria</taxon>
        <taxon>Nitrososphaerales</taxon>
        <taxon>Nitrososphaeraceae</taxon>
        <taxon>Candidatus Nitrosocosmicus</taxon>
    </lineage>
</organism>
<evidence type="ECO:0008006" key="3">
    <source>
        <dbReference type="Google" id="ProtNLM"/>
    </source>
</evidence>
<accession>A0A484IH48</accession>
<proteinExistence type="predicted"/>